<dbReference type="AlphaFoldDB" id="H8ZD14"/>
<gene>
    <name evidence="3" type="ORF">NERG_01161</name>
</gene>
<organism evidence="3">
    <name type="scientific">Nematocida ausubeli (strain ATCC PRA-371 / ERTm2)</name>
    <name type="common">Nematode killer fungus</name>
    <dbReference type="NCBI Taxonomy" id="1913371"/>
    <lineage>
        <taxon>Eukaryota</taxon>
        <taxon>Fungi</taxon>
        <taxon>Fungi incertae sedis</taxon>
        <taxon>Microsporidia</taxon>
        <taxon>Nematocida</taxon>
    </lineage>
</organism>
<evidence type="ECO:0000256" key="2">
    <source>
        <dbReference type="SAM" id="Phobius"/>
    </source>
</evidence>
<feature type="transmembrane region" description="Helical" evidence="2">
    <location>
        <begin position="98"/>
        <end position="118"/>
    </location>
</feature>
<dbReference type="HOGENOM" id="CLU_2015873_0_0_1"/>
<sequence>MNMNKDTQNNLNRNDLNSPILTGESNSNDHMDILRIIEPFCSLLSLSEKYIILSLLVSYVHALDQFGFRYIRGEEYKLLLSLSYNNAEMHHTRRVNSFLLSILSGGVLGAVLSVYMSLSGFSF</sequence>
<name>H8ZD14_NEMA1</name>
<keyword evidence="2" id="KW-0472">Membrane</keyword>
<feature type="region of interest" description="Disordered" evidence="1">
    <location>
        <begin position="1"/>
        <end position="20"/>
    </location>
</feature>
<proteinExistence type="predicted"/>
<dbReference type="Proteomes" id="UP000005622">
    <property type="component" value="Unassembled WGS sequence"/>
</dbReference>
<evidence type="ECO:0000256" key="1">
    <source>
        <dbReference type="SAM" id="MobiDB-lite"/>
    </source>
</evidence>
<keyword evidence="2" id="KW-0812">Transmembrane</keyword>
<dbReference type="EMBL" id="JH604635">
    <property type="protein sequence ID" value="EHY65554.1"/>
    <property type="molecule type" value="Genomic_DNA"/>
</dbReference>
<reference evidence="3" key="1">
    <citation type="submission" date="2011-03" db="EMBL/GenBank/DDBJ databases">
        <title>The Genome Sequence of Nematocida sp1 strain ERTm2.</title>
        <authorList>
            <consortium name="The Broad Institute Genome Sequencing Platform"/>
            <consortium name="The Broad Institute Genome Sequencing Center for Infectious Disease"/>
            <person name="Cuomo C."/>
            <person name="Troemel E."/>
            <person name="Young S.K."/>
            <person name="Zeng Q."/>
            <person name="Gargeya S."/>
            <person name="Fitzgerald M."/>
            <person name="Haas B."/>
            <person name="Abouelleil A."/>
            <person name="Alvarado L."/>
            <person name="Arachchi H.M."/>
            <person name="Berlin A."/>
            <person name="Brown A."/>
            <person name="Chapman S.B."/>
            <person name="Chen Z."/>
            <person name="Dunbar C."/>
            <person name="Freedman E."/>
            <person name="Gearin G."/>
            <person name="Gellesch M."/>
            <person name="Goldberg J."/>
            <person name="Griggs A."/>
            <person name="Gujja S."/>
            <person name="Heilman E.R."/>
            <person name="Heiman D."/>
            <person name="Howarth C."/>
            <person name="Larson L."/>
            <person name="Lui A."/>
            <person name="MacDonald P.J.P."/>
            <person name="Mehta T."/>
            <person name="Montmayeur A."/>
            <person name="Murphy C."/>
            <person name="Neiman D."/>
            <person name="Pearson M."/>
            <person name="Priest M."/>
            <person name="Roberts A."/>
            <person name="Saif S."/>
            <person name="Shea T."/>
            <person name="Shenoy N."/>
            <person name="Sisk P."/>
            <person name="Stolte C."/>
            <person name="Sykes S."/>
            <person name="White J."/>
            <person name="Yandava C."/>
            <person name="Wortman J."/>
            <person name="Nusbaum C."/>
            <person name="Birren B."/>
        </authorList>
    </citation>
    <scope>NUCLEOTIDE SEQUENCE</scope>
    <source>
        <strain evidence="3">ERTm2</strain>
    </source>
</reference>
<keyword evidence="2" id="KW-1133">Transmembrane helix</keyword>
<evidence type="ECO:0000313" key="3">
    <source>
        <dbReference type="EMBL" id="EHY65554.1"/>
    </source>
</evidence>
<accession>H8ZD14</accession>
<protein>
    <submittedName>
        <fullName evidence="3">Uncharacterized protein</fullName>
    </submittedName>
</protein>